<accession>A0A4D7K9C7</accession>
<dbReference type="KEGG" id="fpf:DCC35_14805"/>
<dbReference type="AlphaFoldDB" id="A0A4D7K9C7"/>
<sequence>MQYKDRIALVKFLLNLEQKYKVERIEIEGIKIWPIIKKSIFFLQFNRNKKKSSQKKVRNTLYGKFRNKLLSLIRFCYSIFNLLFYYNLSKSKVVFSGAKGHRVFYNKHSVNRYFDPIIDQLEIHGGRGYLFEYSVTNNSKLYRRERVFKLTYLFPFFKFFTNFPSVSLKNDETDLNNILLEVQERYDLDKQLLLNKILSILFTVIVWAKIYSFIFKKVNPELSFGLCYYNNEMLGMNLAASRLGVMSIDMQHGAQGELHPMYTYNRKLLSDFEMLPDIYWVWDKVSGKNIENWIRPNKKVIYGGNPWIDFLKEKSISINVDKPVILITVQPLNPVLEKDILEVIYKSSDRYEWWIRYHPRMTLSEKNDFEKELKEFNILKKVNFDIPNELELPQLLEIASVHISRYSGSISEASMVGVPSIICDEIGLEIYKDLELNQTIFNGCLENSDEVLSLIDTVISLGKNDRKETNTEKDYKVILDEINS</sequence>
<name>A0A4D7K9C7_9BACT</name>
<evidence type="ECO:0008006" key="4">
    <source>
        <dbReference type="Google" id="ProtNLM"/>
    </source>
</evidence>
<dbReference type="InterPro" id="IPR043148">
    <property type="entry name" value="TagF_C"/>
</dbReference>
<proteinExistence type="predicted"/>
<keyword evidence="1" id="KW-1133">Transmembrane helix</keyword>
<dbReference type="RefSeq" id="WP_137091515.1">
    <property type="nucleotide sequence ID" value="NZ_CP028923.1"/>
</dbReference>
<dbReference type="Proteomes" id="UP000298616">
    <property type="component" value="Chromosome"/>
</dbReference>
<protein>
    <recommendedName>
        <fullName evidence="4">UDP-N-acetylglucosamine 2-epimerase domain-containing protein</fullName>
    </recommendedName>
</protein>
<evidence type="ECO:0000313" key="2">
    <source>
        <dbReference type="EMBL" id="QCK15918.1"/>
    </source>
</evidence>
<evidence type="ECO:0000313" key="3">
    <source>
        <dbReference type="Proteomes" id="UP000298616"/>
    </source>
</evidence>
<dbReference type="OrthoDB" id="8704783at2"/>
<reference evidence="2 3" key="1">
    <citation type="submission" date="2018-04" db="EMBL/GenBank/DDBJ databases">
        <title>Complete genome uncultured novel isolate.</title>
        <authorList>
            <person name="Merlino G."/>
        </authorList>
    </citation>
    <scope>NUCLEOTIDE SEQUENCE [LARGE SCALE GENOMIC DNA]</scope>
    <source>
        <strain evidence="3">R1DC9</strain>
    </source>
</reference>
<keyword evidence="3" id="KW-1185">Reference proteome</keyword>
<keyword evidence="1" id="KW-0812">Transmembrane</keyword>
<feature type="transmembrane region" description="Helical" evidence="1">
    <location>
        <begin position="193"/>
        <end position="214"/>
    </location>
</feature>
<evidence type="ECO:0000256" key="1">
    <source>
        <dbReference type="SAM" id="Phobius"/>
    </source>
</evidence>
<gene>
    <name evidence="2" type="ORF">DCC35_14805</name>
</gene>
<keyword evidence="1" id="KW-0472">Membrane</keyword>
<organism evidence="2 3">
    <name type="scientific">Mangrovivirga cuniculi</name>
    <dbReference type="NCBI Taxonomy" id="2715131"/>
    <lineage>
        <taxon>Bacteria</taxon>
        <taxon>Pseudomonadati</taxon>
        <taxon>Bacteroidota</taxon>
        <taxon>Cytophagia</taxon>
        <taxon>Cytophagales</taxon>
        <taxon>Mangrovivirgaceae</taxon>
        <taxon>Mangrovivirga</taxon>
    </lineage>
</organism>
<dbReference type="Gene3D" id="3.40.50.12580">
    <property type="match status" value="1"/>
</dbReference>
<dbReference type="EMBL" id="CP028923">
    <property type="protein sequence ID" value="QCK15918.1"/>
    <property type="molecule type" value="Genomic_DNA"/>
</dbReference>
<dbReference type="SUPFAM" id="SSF53756">
    <property type="entry name" value="UDP-Glycosyltransferase/glycogen phosphorylase"/>
    <property type="match status" value="1"/>
</dbReference>